<evidence type="ECO:0000313" key="2">
    <source>
        <dbReference type="Proteomes" id="UP001152803"/>
    </source>
</evidence>
<dbReference type="EMBL" id="JAFJMO010000004">
    <property type="protein sequence ID" value="KAJ8279779.1"/>
    <property type="molecule type" value="Genomic_DNA"/>
</dbReference>
<dbReference type="OrthoDB" id="10253736at2759"/>
<dbReference type="SUPFAM" id="SSF51735">
    <property type="entry name" value="NAD(P)-binding Rossmann-fold domains"/>
    <property type="match status" value="1"/>
</dbReference>
<evidence type="ECO:0000313" key="1">
    <source>
        <dbReference type="EMBL" id="KAJ8279779.1"/>
    </source>
</evidence>
<protein>
    <submittedName>
        <fullName evidence="1">Uncharacterized protein</fullName>
    </submittedName>
</protein>
<dbReference type="Pfam" id="PF00106">
    <property type="entry name" value="adh_short"/>
    <property type="match status" value="1"/>
</dbReference>
<dbReference type="PRINTS" id="PR00081">
    <property type="entry name" value="GDHRDH"/>
</dbReference>
<name>A0A9Q1DTD0_CONCO</name>
<dbReference type="Proteomes" id="UP001152803">
    <property type="component" value="Unassembled WGS sequence"/>
</dbReference>
<dbReference type="GO" id="GO:0016616">
    <property type="term" value="F:oxidoreductase activity, acting on the CH-OH group of donors, NAD or NADP as acceptor"/>
    <property type="evidence" value="ECO:0007669"/>
    <property type="project" value="TreeGrafter"/>
</dbReference>
<organism evidence="1 2">
    <name type="scientific">Conger conger</name>
    <name type="common">Conger eel</name>
    <name type="synonym">Muraena conger</name>
    <dbReference type="NCBI Taxonomy" id="82655"/>
    <lineage>
        <taxon>Eukaryota</taxon>
        <taxon>Metazoa</taxon>
        <taxon>Chordata</taxon>
        <taxon>Craniata</taxon>
        <taxon>Vertebrata</taxon>
        <taxon>Euteleostomi</taxon>
        <taxon>Actinopterygii</taxon>
        <taxon>Neopterygii</taxon>
        <taxon>Teleostei</taxon>
        <taxon>Anguilliformes</taxon>
        <taxon>Congridae</taxon>
        <taxon>Conger</taxon>
    </lineage>
</organism>
<gene>
    <name evidence="1" type="ORF">COCON_G00068450</name>
</gene>
<dbReference type="InterPro" id="IPR036291">
    <property type="entry name" value="NAD(P)-bd_dom_sf"/>
</dbReference>
<reference evidence="1" key="1">
    <citation type="journal article" date="2023" name="Science">
        <title>Genome structures resolve the early diversification of teleost fishes.</title>
        <authorList>
            <person name="Parey E."/>
            <person name="Louis A."/>
            <person name="Montfort J."/>
            <person name="Bouchez O."/>
            <person name="Roques C."/>
            <person name="Iampietro C."/>
            <person name="Lluch J."/>
            <person name="Castinel A."/>
            <person name="Donnadieu C."/>
            <person name="Desvignes T."/>
            <person name="Floi Bucao C."/>
            <person name="Jouanno E."/>
            <person name="Wen M."/>
            <person name="Mejri S."/>
            <person name="Dirks R."/>
            <person name="Jansen H."/>
            <person name="Henkel C."/>
            <person name="Chen W.J."/>
            <person name="Zahm M."/>
            <person name="Cabau C."/>
            <person name="Klopp C."/>
            <person name="Thompson A.W."/>
            <person name="Robinson-Rechavi M."/>
            <person name="Braasch I."/>
            <person name="Lecointre G."/>
            <person name="Bobe J."/>
            <person name="Postlethwait J.H."/>
            <person name="Berthelot C."/>
            <person name="Roest Crollius H."/>
            <person name="Guiguen Y."/>
        </authorList>
    </citation>
    <scope>NUCLEOTIDE SEQUENCE</scope>
    <source>
        <strain evidence="1">Concon-B</strain>
    </source>
</reference>
<dbReference type="PANTHER" id="PTHR24322">
    <property type="entry name" value="PKSB"/>
    <property type="match status" value="1"/>
</dbReference>
<proteinExistence type="predicted"/>
<dbReference type="InterPro" id="IPR002347">
    <property type="entry name" value="SDR_fam"/>
</dbReference>
<accession>A0A9Q1DTD0</accession>
<dbReference type="Gene3D" id="3.40.50.720">
    <property type="entry name" value="NAD(P)-binding Rossmann-like Domain"/>
    <property type="match status" value="1"/>
</dbReference>
<dbReference type="PANTHER" id="PTHR24322:SF746">
    <property type="entry name" value="SHORT CHAIN DEHYDROGENASE_REDUCTASE FAMILY 16C MEMBER 5"/>
    <property type="match status" value="1"/>
</dbReference>
<dbReference type="AlphaFoldDB" id="A0A9Q1DTD0"/>
<dbReference type="GO" id="GO:0005811">
    <property type="term" value="C:lipid droplet"/>
    <property type="evidence" value="ECO:0007669"/>
    <property type="project" value="TreeGrafter"/>
</dbReference>
<sequence length="180" mass="20051">MNFFLETLMVLFLSIYYPLEAFVKLFLPARRKNVVGEIVLITGAGSGIGRLMALEFSTLGVTLVLWDISEEGNKETARLAKEKGATEVHTYICDCSKKTEVYRIADQVKRELGDVSILINNAGIVTGKKFINAPDSLVEKTMEVKCNGSLLDLQSIPSSNDGKQPWASCQHCQFCWTHWS</sequence>
<keyword evidence="2" id="KW-1185">Reference proteome</keyword>
<comment type="caution">
    <text evidence="1">The sequence shown here is derived from an EMBL/GenBank/DDBJ whole genome shotgun (WGS) entry which is preliminary data.</text>
</comment>